<name>A0AAP6BIX6_9ACTN</name>
<dbReference type="RefSeq" id="WP_010352579.1">
    <property type="nucleotide sequence ID" value="NZ_CP122369.1"/>
</dbReference>
<dbReference type="EMBL" id="JARAWC010000044">
    <property type="protein sequence ID" value="MDX2965606.1"/>
    <property type="molecule type" value="Genomic_DNA"/>
</dbReference>
<reference evidence="1 3" key="1">
    <citation type="journal article" date="2023" name="Microb. Genom.">
        <title>Mesoterricola silvestris gen. nov., sp. nov., Mesoterricola sediminis sp. nov., Geothrix oryzae sp. nov., Geothrix edaphica sp. nov., Geothrix rubra sp. nov., and Geothrix limicola sp. nov., six novel members of Acidobacteriota isolated from soils.</title>
        <authorList>
            <person name="Weisberg A.J."/>
            <person name="Pearce E."/>
            <person name="Kramer C.G."/>
            <person name="Chang J.H."/>
            <person name="Clarke C.R."/>
        </authorList>
    </citation>
    <scope>NUCLEOTIDE SEQUENCE</scope>
    <source>
        <strain evidence="2 3">NB05-1H</strain>
        <strain evidence="1">NRRL_B-16521</strain>
    </source>
</reference>
<dbReference type="Proteomes" id="UP001282288">
    <property type="component" value="Unassembled WGS sequence"/>
</dbReference>
<dbReference type="AlphaFoldDB" id="A0AAP6BIX6"/>
<dbReference type="Proteomes" id="UP001272987">
    <property type="component" value="Unassembled WGS sequence"/>
</dbReference>
<dbReference type="GeneID" id="69812476"/>
<evidence type="ECO:0000313" key="3">
    <source>
        <dbReference type="Proteomes" id="UP001272987"/>
    </source>
</evidence>
<keyword evidence="3" id="KW-1185">Reference proteome</keyword>
<proteinExistence type="predicted"/>
<organism evidence="1 4">
    <name type="scientific">Streptomyces acidiscabies</name>
    <dbReference type="NCBI Taxonomy" id="42234"/>
    <lineage>
        <taxon>Bacteria</taxon>
        <taxon>Bacillati</taxon>
        <taxon>Actinomycetota</taxon>
        <taxon>Actinomycetes</taxon>
        <taxon>Kitasatosporales</taxon>
        <taxon>Streptomycetaceae</taxon>
        <taxon>Streptomyces</taxon>
    </lineage>
</organism>
<dbReference type="EMBL" id="JARAWP010000039">
    <property type="protein sequence ID" value="MDX3024892.1"/>
    <property type="molecule type" value="Genomic_DNA"/>
</dbReference>
<gene>
    <name evidence="1" type="ORF">PV399_38720</name>
    <name evidence="2" type="ORF">PV666_44570</name>
</gene>
<comment type="caution">
    <text evidence="1">The sequence shown here is derived from an EMBL/GenBank/DDBJ whole genome shotgun (WGS) entry which is preliminary data.</text>
</comment>
<sequence length="162" mass="17531">MALHASELFERLNLPFADGAVAGDTYCATPVPGSPLRLRISLSPTIRTDEYDGLCLVVAHTERGVLDTATLSFAGRGTFDHRDAALERRPGQSGYAKILDFRTRPHRSLWRSARTSALRTAIGRCTSMWFPGAWTTAAPGTAARTAYTAPAVSPARSSTRTH</sequence>
<accession>A0AAP6BIX6</accession>
<protein>
    <submittedName>
        <fullName evidence="1">Uncharacterized protein</fullName>
    </submittedName>
</protein>
<evidence type="ECO:0000313" key="2">
    <source>
        <dbReference type="EMBL" id="MDX3024892.1"/>
    </source>
</evidence>
<evidence type="ECO:0000313" key="1">
    <source>
        <dbReference type="EMBL" id="MDX2965606.1"/>
    </source>
</evidence>
<evidence type="ECO:0000313" key="4">
    <source>
        <dbReference type="Proteomes" id="UP001282288"/>
    </source>
</evidence>